<gene>
    <name evidence="2" type="ORF">Pmani_018454</name>
</gene>
<feature type="region of interest" description="Disordered" evidence="1">
    <location>
        <begin position="1"/>
        <end position="27"/>
    </location>
</feature>
<organism evidence="2 3">
    <name type="scientific">Petrolisthes manimaculis</name>
    <dbReference type="NCBI Taxonomy" id="1843537"/>
    <lineage>
        <taxon>Eukaryota</taxon>
        <taxon>Metazoa</taxon>
        <taxon>Ecdysozoa</taxon>
        <taxon>Arthropoda</taxon>
        <taxon>Crustacea</taxon>
        <taxon>Multicrustacea</taxon>
        <taxon>Malacostraca</taxon>
        <taxon>Eumalacostraca</taxon>
        <taxon>Eucarida</taxon>
        <taxon>Decapoda</taxon>
        <taxon>Pleocyemata</taxon>
        <taxon>Anomura</taxon>
        <taxon>Galatheoidea</taxon>
        <taxon>Porcellanidae</taxon>
        <taxon>Petrolisthes</taxon>
    </lineage>
</organism>
<dbReference type="Proteomes" id="UP001292094">
    <property type="component" value="Unassembled WGS sequence"/>
</dbReference>
<dbReference type="InterPro" id="IPR036179">
    <property type="entry name" value="Ig-like_dom_sf"/>
</dbReference>
<dbReference type="EMBL" id="JAWZYT010001691">
    <property type="protein sequence ID" value="KAK4309950.1"/>
    <property type="molecule type" value="Genomic_DNA"/>
</dbReference>
<keyword evidence="3" id="KW-1185">Reference proteome</keyword>
<dbReference type="Gene3D" id="2.60.40.10">
    <property type="entry name" value="Immunoglobulins"/>
    <property type="match status" value="1"/>
</dbReference>
<evidence type="ECO:0000313" key="3">
    <source>
        <dbReference type="Proteomes" id="UP001292094"/>
    </source>
</evidence>
<protein>
    <submittedName>
        <fullName evidence="2">Uncharacterized protein</fullName>
    </submittedName>
</protein>
<dbReference type="SUPFAM" id="SSF48726">
    <property type="entry name" value="Immunoglobulin"/>
    <property type="match status" value="1"/>
</dbReference>
<evidence type="ECO:0000313" key="2">
    <source>
        <dbReference type="EMBL" id="KAK4309950.1"/>
    </source>
</evidence>
<evidence type="ECO:0000256" key="1">
    <source>
        <dbReference type="SAM" id="MobiDB-lite"/>
    </source>
</evidence>
<reference evidence="2" key="1">
    <citation type="submission" date="2023-11" db="EMBL/GenBank/DDBJ databases">
        <title>Genome assemblies of two species of porcelain crab, Petrolisthes cinctipes and Petrolisthes manimaculis (Anomura: Porcellanidae).</title>
        <authorList>
            <person name="Angst P."/>
        </authorList>
    </citation>
    <scope>NUCLEOTIDE SEQUENCE</scope>
    <source>
        <strain evidence="2">PB745_02</strain>
        <tissue evidence="2">Gill</tissue>
    </source>
</reference>
<proteinExistence type="predicted"/>
<comment type="caution">
    <text evidence="2">The sequence shown here is derived from an EMBL/GenBank/DDBJ whole genome shotgun (WGS) entry which is preliminary data.</text>
</comment>
<dbReference type="AlphaFoldDB" id="A0AAE1U8C8"/>
<name>A0AAE1U8C8_9EUCA</name>
<accession>A0AAE1U8C8</accession>
<dbReference type="InterPro" id="IPR013783">
    <property type="entry name" value="Ig-like_fold"/>
</dbReference>
<sequence length="190" mass="21018">MATNYESLKKGNRASLDSRSPRGLHNEATNTWVSAEFEGRAHFEEGGQDGRTWVLVVGKVDFADQGEYRCRLDFQSSPTHNARVLLHVVASPPLPRPPHASTNHLFHQFISISSPTCTKFDSLINAALSVLQPASPNFPVVNHSPCSNSYTTYTYTGWLPLHLLALSTSLPACQVIYKNLEYLTTSQSTN</sequence>